<dbReference type="RefSeq" id="WP_068371978.1">
    <property type="nucleotide sequence ID" value="NZ_LSNE01000002.1"/>
</dbReference>
<dbReference type="EMBL" id="LSNE01000002">
    <property type="protein sequence ID" value="KXI30855.1"/>
    <property type="molecule type" value="Genomic_DNA"/>
</dbReference>
<dbReference type="Pfam" id="PF20383">
    <property type="entry name" value="DUF6678"/>
    <property type="match status" value="1"/>
</dbReference>
<evidence type="ECO:0000313" key="2">
    <source>
        <dbReference type="Proteomes" id="UP000070299"/>
    </source>
</evidence>
<dbReference type="STRING" id="1799789.AX660_05480"/>
<dbReference type="Proteomes" id="UP000070299">
    <property type="component" value="Unassembled WGS sequence"/>
</dbReference>
<protein>
    <submittedName>
        <fullName evidence="1">Uncharacterized protein</fullName>
    </submittedName>
</protein>
<reference evidence="2" key="1">
    <citation type="submission" date="2016-02" db="EMBL/GenBank/DDBJ databases">
        <authorList>
            <person name="Schultz-Johansen M."/>
            <person name="Glaring M.A."/>
            <person name="Bech P.K."/>
            <person name="Stougaard P."/>
        </authorList>
    </citation>
    <scope>NUCLEOTIDE SEQUENCE [LARGE SCALE GENOMIC DNA]</scope>
    <source>
        <strain evidence="2">S66</strain>
    </source>
</reference>
<proteinExistence type="predicted"/>
<name>A0A136A6I8_9ALTE</name>
<dbReference type="InterPro" id="IPR046500">
    <property type="entry name" value="DUF6678"/>
</dbReference>
<organism evidence="1 2">
    <name type="scientific">Paraglaciecola hydrolytica</name>
    <dbReference type="NCBI Taxonomy" id="1799789"/>
    <lineage>
        <taxon>Bacteria</taxon>
        <taxon>Pseudomonadati</taxon>
        <taxon>Pseudomonadota</taxon>
        <taxon>Gammaproteobacteria</taxon>
        <taxon>Alteromonadales</taxon>
        <taxon>Alteromonadaceae</taxon>
        <taxon>Paraglaciecola</taxon>
    </lineage>
</organism>
<sequence length="112" mass="13132">MDANQIKVLIDSIKTELPFTPPFQYKKFDEEPFPLTFSDNVTYLGDWSAHCLYPYSEIEWFCVRPQYLKSIGRLVPPKVISCELEFINLLQKLKISFKQEGDSIFIYGNKNN</sequence>
<dbReference type="AlphaFoldDB" id="A0A136A6I8"/>
<accession>A0A136A6I8</accession>
<dbReference type="OrthoDB" id="8908434at2"/>
<keyword evidence="2" id="KW-1185">Reference proteome</keyword>
<comment type="caution">
    <text evidence="1">The sequence shown here is derived from an EMBL/GenBank/DDBJ whole genome shotgun (WGS) entry which is preliminary data.</text>
</comment>
<evidence type="ECO:0000313" key="1">
    <source>
        <dbReference type="EMBL" id="KXI30855.1"/>
    </source>
</evidence>
<gene>
    <name evidence="1" type="ORF">AX660_05480</name>
</gene>